<gene>
    <name evidence="2" type="ORF">U6N30_22650</name>
</gene>
<feature type="compositionally biased region" description="Low complexity" evidence="1">
    <location>
        <begin position="59"/>
        <end position="74"/>
    </location>
</feature>
<organism evidence="2 3">
    <name type="scientific">Blastococcus brunescens</name>
    <dbReference type="NCBI Taxonomy" id="1564165"/>
    <lineage>
        <taxon>Bacteria</taxon>
        <taxon>Bacillati</taxon>
        <taxon>Actinomycetota</taxon>
        <taxon>Actinomycetes</taxon>
        <taxon>Geodermatophilales</taxon>
        <taxon>Geodermatophilaceae</taxon>
        <taxon>Blastococcus</taxon>
    </lineage>
</organism>
<name>A0ABZ1AZ56_9ACTN</name>
<dbReference type="EMBL" id="CP141261">
    <property type="protein sequence ID" value="WRL62708.1"/>
    <property type="molecule type" value="Genomic_DNA"/>
</dbReference>
<feature type="compositionally biased region" description="Basic residues" evidence="1">
    <location>
        <begin position="75"/>
        <end position="90"/>
    </location>
</feature>
<accession>A0ABZ1AZ56</accession>
<protein>
    <submittedName>
        <fullName evidence="2">Uncharacterized protein</fullName>
    </submittedName>
</protein>
<dbReference type="RefSeq" id="WP_324274059.1">
    <property type="nucleotide sequence ID" value="NZ_CP141261.1"/>
</dbReference>
<keyword evidence="3" id="KW-1185">Reference proteome</keyword>
<reference evidence="2 3" key="1">
    <citation type="submission" date="2023-12" db="EMBL/GenBank/DDBJ databases">
        <title>Blastococcus brunescens sp. nov., an actonobacterium isolated from sandstone collected in sahara desert.</title>
        <authorList>
            <person name="Gtari M."/>
            <person name="Ghodhbane F."/>
        </authorList>
    </citation>
    <scope>NUCLEOTIDE SEQUENCE [LARGE SCALE GENOMIC DNA]</scope>
    <source>
        <strain evidence="2 3">BMG 8361</strain>
    </source>
</reference>
<evidence type="ECO:0000256" key="1">
    <source>
        <dbReference type="SAM" id="MobiDB-lite"/>
    </source>
</evidence>
<feature type="compositionally biased region" description="Polar residues" evidence="1">
    <location>
        <begin position="1"/>
        <end position="29"/>
    </location>
</feature>
<evidence type="ECO:0000313" key="2">
    <source>
        <dbReference type="EMBL" id="WRL62708.1"/>
    </source>
</evidence>
<dbReference type="Proteomes" id="UP001324287">
    <property type="component" value="Chromosome"/>
</dbReference>
<proteinExistence type="predicted"/>
<feature type="region of interest" description="Disordered" evidence="1">
    <location>
        <begin position="1"/>
        <end position="90"/>
    </location>
</feature>
<sequence length="90" mass="9464">MTVQARVSRSSHPSSGTDPSTPNSTNALTRNVPRAAGSESASSIRPAHAITTAEMQKNAVTVAAPATTPAALPTRRGRRPPARRSRRRPP</sequence>
<evidence type="ECO:0000313" key="3">
    <source>
        <dbReference type="Proteomes" id="UP001324287"/>
    </source>
</evidence>